<evidence type="ECO:0000313" key="2">
    <source>
        <dbReference type="EMBL" id="TWH22000.1"/>
    </source>
</evidence>
<gene>
    <name evidence="2" type="ORF">JD82_03873</name>
</gene>
<keyword evidence="3" id="KW-1185">Reference proteome</keyword>
<dbReference type="AlphaFoldDB" id="A0A660CEN9"/>
<reference evidence="2 3" key="1">
    <citation type="submission" date="2019-07" db="EMBL/GenBank/DDBJ databases">
        <title>R&amp;d 2014.</title>
        <authorList>
            <person name="Klenk H.-P."/>
        </authorList>
    </citation>
    <scope>NUCLEOTIDE SEQUENCE [LARGE SCALE GENOMIC DNA]</scope>
    <source>
        <strain evidence="2 3">DSM 43194</strain>
    </source>
</reference>
<dbReference type="EMBL" id="VLJV01000001">
    <property type="protein sequence ID" value="TWH22000.1"/>
    <property type="molecule type" value="Genomic_DNA"/>
</dbReference>
<name>A0A660CEN9_9PSEU</name>
<evidence type="ECO:0000313" key="3">
    <source>
        <dbReference type="Proteomes" id="UP000317303"/>
    </source>
</evidence>
<protein>
    <submittedName>
        <fullName evidence="2">Uncharacterized protein</fullName>
    </submittedName>
</protein>
<feature type="transmembrane region" description="Helical" evidence="1">
    <location>
        <begin position="89"/>
        <end position="112"/>
    </location>
</feature>
<proteinExistence type="predicted"/>
<sequence length="241" mass="26394">MNTPYARLHAMVAHSLQAKPFTWIDARQAHIPPVEITALAHSLGAEVVRAFGSAPEKSAVLLSRMPIGSLRDTVPPAMRTPGFRSFRRWAIGLGLALCAFLVPIAVVVPVAIMSPRERFFGGPGSSDGDGSALGALLGASVMLTFFGGLIAACFLYYRTAGPTLDQRMSVYIGQFDGSEKVRIFASHFRFPDVMAYTGIAHELGYDLHRQYNRLVFVPDDYYRLYVLSFRRCTCGHAAPHA</sequence>
<keyword evidence="1" id="KW-1133">Transmembrane helix</keyword>
<keyword evidence="1" id="KW-0812">Transmembrane</keyword>
<comment type="caution">
    <text evidence="2">The sequence shown here is derived from an EMBL/GenBank/DDBJ whole genome shotgun (WGS) entry which is preliminary data.</text>
</comment>
<organism evidence="2 3">
    <name type="scientific">Prauserella rugosa</name>
    <dbReference type="NCBI Taxonomy" id="43354"/>
    <lineage>
        <taxon>Bacteria</taxon>
        <taxon>Bacillati</taxon>
        <taxon>Actinomycetota</taxon>
        <taxon>Actinomycetes</taxon>
        <taxon>Pseudonocardiales</taxon>
        <taxon>Pseudonocardiaceae</taxon>
        <taxon>Prauserella</taxon>
    </lineage>
</organism>
<feature type="transmembrane region" description="Helical" evidence="1">
    <location>
        <begin position="132"/>
        <end position="157"/>
    </location>
</feature>
<evidence type="ECO:0000256" key="1">
    <source>
        <dbReference type="SAM" id="Phobius"/>
    </source>
</evidence>
<keyword evidence="1" id="KW-0472">Membrane</keyword>
<accession>A0A660CEN9</accession>
<dbReference type="Proteomes" id="UP000317303">
    <property type="component" value="Unassembled WGS sequence"/>
</dbReference>